<dbReference type="GO" id="GO:0003676">
    <property type="term" value="F:nucleic acid binding"/>
    <property type="evidence" value="ECO:0007669"/>
    <property type="project" value="InterPro"/>
</dbReference>
<comment type="caution">
    <text evidence="1">The sequence shown here is derived from an EMBL/GenBank/DDBJ whole genome shotgun (WGS) entry which is preliminary data.</text>
</comment>
<organism evidence="1 2">
    <name type="scientific">Oopsacas minuta</name>
    <dbReference type="NCBI Taxonomy" id="111878"/>
    <lineage>
        <taxon>Eukaryota</taxon>
        <taxon>Metazoa</taxon>
        <taxon>Porifera</taxon>
        <taxon>Hexactinellida</taxon>
        <taxon>Hexasterophora</taxon>
        <taxon>Lyssacinosida</taxon>
        <taxon>Leucopsacidae</taxon>
        <taxon>Oopsacas</taxon>
    </lineage>
</organism>
<keyword evidence="2" id="KW-1185">Reference proteome</keyword>
<accession>A0AAV7JPP0</accession>
<dbReference type="Proteomes" id="UP001165289">
    <property type="component" value="Unassembled WGS sequence"/>
</dbReference>
<dbReference type="EMBL" id="JAKMXF010000310">
    <property type="protein sequence ID" value="KAI6650817.1"/>
    <property type="molecule type" value="Genomic_DNA"/>
</dbReference>
<protein>
    <submittedName>
        <fullName evidence="1">Histone-lysine N-methyltransferase SETMAR-like</fullName>
    </submittedName>
</protein>
<dbReference type="Gene3D" id="3.30.420.10">
    <property type="entry name" value="Ribonuclease H-like superfamily/Ribonuclease H"/>
    <property type="match status" value="1"/>
</dbReference>
<sequence length="103" mass="12444">MWTIFFRSSEFVEAVALEDRKTVTADWYTIVCLPKVITAIESQREKKALEEFFFIMIMHHRIRQSELVNFWKILDSKHYPTHPPYSPDLAPCDFWLFPRLKHQ</sequence>
<evidence type="ECO:0000313" key="1">
    <source>
        <dbReference type="EMBL" id="KAI6650817.1"/>
    </source>
</evidence>
<dbReference type="AlphaFoldDB" id="A0AAV7JPP0"/>
<gene>
    <name evidence="1" type="ORF">LOD99_7868</name>
</gene>
<name>A0AAV7JPP0_9METZ</name>
<evidence type="ECO:0000313" key="2">
    <source>
        <dbReference type="Proteomes" id="UP001165289"/>
    </source>
</evidence>
<dbReference type="InterPro" id="IPR036397">
    <property type="entry name" value="RNaseH_sf"/>
</dbReference>
<reference evidence="1 2" key="1">
    <citation type="journal article" date="2023" name="BMC Biol.">
        <title>The compact genome of the sponge Oopsacas minuta (Hexactinellida) is lacking key metazoan core genes.</title>
        <authorList>
            <person name="Santini S."/>
            <person name="Schenkelaars Q."/>
            <person name="Jourda C."/>
            <person name="Duchesne M."/>
            <person name="Belahbib H."/>
            <person name="Rocher C."/>
            <person name="Selva M."/>
            <person name="Riesgo A."/>
            <person name="Vervoort M."/>
            <person name="Leys S.P."/>
            <person name="Kodjabachian L."/>
            <person name="Le Bivic A."/>
            <person name="Borchiellini C."/>
            <person name="Claverie J.M."/>
            <person name="Renard E."/>
        </authorList>
    </citation>
    <scope>NUCLEOTIDE SEQUENCE [LARGE SCALE GENOMIC DNA]</scope>
    <source>
        <strain evidence="1">SPO-2</strain>
    </source>
</reference>
<proteinExistence type="predicted"/>